<dbReference type="RefSeq" id="WP_311500268.1">
    <property type="nucleotide sequence ID" value="NZ_JAVRHN010000008.1"/>
</dbReference>
<evidence type="ECO:0000256" key="1">
    <source>
        <dbReference type="ARBA" id="ARBA00022729"/>
    </source>
</evidence>
<dbReference type="InterPro" id="IPR026444">
    <property type="entry name" value="Secre_tail"/>
</dbReference>
<gene>
    <name evidence="2" type="ORF">RM541_11355</name>
</gene>
<organism evidence="2 3">
    <name type="scientific">Autumnicola psychrophila</name>
    <dbReference type="NCBI Taxonomy" id="3075592"/>
    <lineage>
        <taxon>Bacteria</taxon>
        <taxon>Pseudomonadati</taxon>
        <taxon>Bacteroidota</taxon>
        <taxon>Flavobacteriia</taxon>
        <taxon>Flavobacteriales</taxon>
        <taxon>Flavobacteriaceae</taxon>
        <taxon>Autumnicola</taxon>
    </lineage>
</organism>
<keyword evidence="3" id="KW-1185">Reference proteome</keyword>
<evidence type="ECO:0000313" key="3">
    <source>
        <dbReference type="Proteomes" id="UP001253848"/>
    </source>
</evidence>
<accession>A0ABU3DTA5</accession>
<sequence length="439" mass="47739">EVTVTSEATDNYLAASKEVSLVIENAEITGLAFEGATFTYDGTAHSIAVSGLPEGATVAYADNGQINAGSYIVTATVSQPGYADQVLTANLLINKAAQNITFDEIADRSLQGDDFQLMATSTSGLPVIYTYTYETENPAATVGPRGFVRLLQAGQIAITAVQEGNNNYEAAAPVTMLLTVRNSEGRLDTVVINGTTYTNPSAEIYYLIGCSGEENEVEIQLEPNPGSSVDQQEIFTIATPAPGFYYQTVTVTPEDGSITRSYNITIEKNFNFEDIVVQKFNNVLLVNNNPETNGGYKFVSYKWFKNGLLVGTDQYFSEGDNASDQLNSESTYSVEMTTEDGEVLRTCSTSIQLRSSYKVVLTPNPVNAGESLELFADYPKQELETMELAIHTLNGGLVKRLSSNRKITTIDLPVNMQAGVYILSIRTSKRNNSVKFIVR</sequence>
<protein>
    <submittedName>
        <fullName evidence="2">T9SS type A sorting domain-containing protein</fullName>
    </submittedName>
</protein>
<dbReference type="Proteomes" id="UP001253848">
    <property type="component" value="Unassembled WGS sequence"/>
</dbReference>
<keyword evidence="1" id="KW-0732">Signal</keyword>
<dbReference type="EMBL" id="JAVRHN010000008">
    <property type="protein sequence ID" value="MDT0686963.1"/>
    <property type="molecule type" value="Genomic_DNA"/>
</dbReference>
<dbReference type="NCBIfam" id="TIGR04183">
    <property type="entry name" value="Por_Secre_tail"/>
    <property type="match status" value="1"/>
</dbReference>
<comment type="caution">
    <text evidence="2">The sequence shown here is derived from an EMBL/GenBank/DDBJ whole genome shotgun (WGS) entry which is preliminary data.</text>
</comment>
<name>A0ABU3DTA5_9FLAO</name>
<feature type="non-terminal residue" evidence="2">
    <location>
        <position position="1"/>
    </location>
</feature>
<evidence type="ECO:0000313" key="2">
    <source>
        <dbReference type="EMBL" id="MDT0686963.1"/>
    </source>
</evidence>
<reference evidence="2 3" key="1">
    <citation type="submission" date="2023-09" db="EMBL/GenBank/DDBJ databases">
        <authorList>
            <person name="Rey-Velasco X."/>
        </authorList>
    </citation>
    <scope>NUCLEOTIDE SEQUENCE [LARGE SCALE GENOMIC DNA]</scope>
    <source>
        <strain evidence="2 3">F225</strain>
    </source>
</reference>
<proteinExistence type="predicted"/>